<sequence length="434" mass="46846">MCTGGSATARTEALKSRRISTTVNVTIFRVGVRSLCYAYPAIDQHRQVIDVPVSARRDTAAARRFFQRALRILMVTPSEMVTDAAPVYPAVLDDLIASAWHHLRAARTQSDRQSPDGPSRCRRRVPATSRADARRGLSERPAPTPRPRPTPGTPSTCPLSASMPVPLWWSASRLQGSCIHCCGSLRLLRPAVTQPSGLDVRSTPAALTSNGDGEYLNSRGRQPAATDRSTGRNFVLVRQHTVRAGSLALAMTLALTGCGFDRTHQTEGAAKDSKDTIGAAPPQPEPIGAAIASRDIQISENGNLFPVRVDLYQLRRDNGFVNLSVRLTRTDAVGSPNRWQIASAFQGDTISLAFSGATLIDRKNRKRHLVARTGEPDAKPGQVKYLASSDLQSVFVQAGQSVDLYAMFGAPPDDVTAVDVVVPRVPVFENVPLG</sequence>
<keyword evidence="4" id="KW-1185">Reference proteome</keyword>
<name>A0A3N9WK38_9ACTN</name>
<dbReference type="Proteomes" id="UP000266889">
    <property type="component" value="Unassembled WGS sequence"/>
</dbReference>
<evidence type="ECO:0000313" key="4">
    <source>
        <dbReference type="Proteomes" id="UP000266889"/>
    </source>
</evidence>
<evidence type="ECO:0000256" key="1">
    <source>
        <dbReference type="SAM" id="MobiDB-lite"/>
    </source>
</evidence>
<feature type="region of interest" description="Disordered" evidence="1">
    <location>
        <begin position="194"/>
        <end position="227"/>
    </location>
</feature>
<comment type="caution">
    <text evidence="3">The sequence shown here is derived from an EMBL/GenBank/DDBJ whole genome shotgun (WGS) entry which is preliminary data.</text>
</comment>
<reference evidence="3 4" key="1">
    <citation type="submission" date="2018-05" db="EMBL/GenBank/DDBJ databases">
        <title>Micromonospora from Atacama Desert.</title>
        <authorList>
            <person name="Carro L."/>
            <person name="Goodfellow M."/>
            <person name="Klenk H.-P."/>
        </authorList>
    </citation>
    <scope>NUCLEOTIDE SEQUENCE [LARGE SCALE GENOMIC DNA]</scope>
    <source>
        <strain evidence="3 4">LB32</strain>
    </source>
</reference>
<feature type="region of interest" description="Disordered" evidence="1">
    <location>
        <begin position="106"/>
        <end position="158"/>
    </location>
</feature>
<dbReference type="EMBL" id="QGSY01000337">
    <property type="protein sequence ID" value="RQX01246.1"/>
    <property type="molecule type" value="Genomic_DNA"/>
</dbReference>
<protein>
    <recommendedName>
        <fullName evidence="2">DDE domain-containing protein</fullName>
    </recommendedName>
</protein>
<proteinExistence type="predicted"/>
<organism evidence="3 4">
    <name type="scientific">Micromonospora arida</name>
    <dbReference type="NCBI Taxonomy" id="2203715"/>
    <lineage>
        <taxon>Bacteria</taxon>
        <taxon>Bacillati</taxon>
        <taxon>Actinomycetota</taxon>
        <taxon>Actinomycetes</taxon>
        <taxon>Micromonosporales</taxon>
        <taxon>Micromonosporaceae</taxon>
        <taxon>Micromonospora</taxon>
    </lineage>
</organism>
<dbReference type="AlphaFoldDB" id="A0A3N9WK38"/>
<feature type="domain" description="DDE" evidence="2">
    <location>
        <begin position="23"/>
        <end position="105"/>
    </location>
</feature>
<dbReference type="Pfam" id="PF13610">
    <property type="entry name" value="DDE_Tnp_IS240"/>
    <property type="match status" value="1"/>
</dbReference>
<accession>A0A3N9WK38</accession>
<feature type="compositionally biased region" description="Pro residues" evidence="1">
    <location>
        <begin position="142"/>
        <end position="152"/>
    </location>
</feature>
<evidence type="ECO:0000313" key="3">
    <source>
        <dbReference type="EMBL" id="RQX01246.1"/>
    </source>
</evidence>
<gene>
    <name evidence="3" type="ORF">DLJ58_33045</name>
</gene>
<dbReference type="InterPro" id="IPR032874">
    <property type="entry name" value="DDE_dom"/>
</dbReference>
<evidence type="ECO:0000259" key="2">
    <source>
        <dbReference type="Pfam" id="PF13610"/>
    </source>
</evidence>